<gene>
    <name evidence="1" type="ORF">ABQJ54_00080</name>
</gene>
<dbReference type="Proteomes" id="UP001556220">
    <property type="component" value="Unassembled WGS sequence"/>
</dbReference>
<name>A0ABV3Q8K0_9GAMM</name>
<keyword evidence="2" id="KW-1185">Reference proteome</keyword>
<sequence length="148" mass="15013">MENGAIKLYGDVVVLHVDGAPEADIAADGGFTVNDKPVEVTPAERTLLAQYNRSVRSVHETGLAMGKAGIETAAKAIAAKASSTPGKADTAAETGASKLQDLTLGICKATAAIKAAQDQLAAQLTAFKPYAAIVGADDATNCVKDAKS</sequence>
<organism evidence="1 2">
    <name type="scientific">Rhodanobacter lycopersici</name>
    <dbReference type="NCBI Taxonomy" id="3162487"/>
    <lineage>
        <taxon>Bacteria</taxon>
        <taxon>Pseudomonadati</taxon>
        <taxon>Pseudomonadota</taxon>
        <taxon>Gammaproteobacteria</taxon>
        <taxon>Lysobacterales</taxon>
        <taxon>Rhodanobacteraceae</taxon>
        <taxon>Rhodanobacter</taxon>
    </lineage>
</organism>
<comment type="caution">
    <text evidence="1">The sequence shown here is derived from an EMBL/GenBank/DDBJ whole genome shotgun (WGS) entry which is preliminary data.</text>
</comment>
<proteinExistence type="predicted"/>
<reference evidence="1 2" key="1">
    <citation type="submission" date="2024-06" db="EMBL/GenBank/DDBJ databases">
        <authorList>
            <person name="Woo H."/>
        </authorList>
    </citation>
    <scope>NUCLEOTIDE SEQUENCE [LARGE SCALE GENOMIC DNA]</scope>
    <source>
        <strain evidence="1 2">Si-c</strain>
    </source>
</reference>
<protein>
    <recommendedName>
        <fullName evidence="3">DUF2884 family protein</fullName>
    </recommendedName>
</protein>
<dbReference type="EMBL" id="JBFOHK010000001">
    <property type="protein sequence ID" value="MEW9570143.1"/>
    <property type="molecule type" value="Genomic_DNA"/>
</dbReference>
<evidence type="ECO:0000313" key="1">
    <source>
        <dbReference type="EMBL" id="MEW9570143.1"/>
    </source>
</evidence>
<dbReference type="RefSeq" id="WP_367852250.1">
    <property type="nucleotide sequence ID" value="NZ_JBFOHK010000001.1"/>
</dbReference>
<evidence type="ECO:0008006" key="3">
    <source>
        <dbReference type="Google" id="ProtNLM"/>
    </source>
</evidence>
<accession>A0ABV3Q8K0</accession>
<evidence type="ECO:0000313" key="2">
    <source>
        <dbReference type="Proteomes" id="UP001556220"/>
    </source>
</evidence>